<evidence type="ECO:0000313" key="1">
    <source>
        <dbReference type="EMBL" id="CAG8445317.1"/>
    </source>
</evidence>
<protein>
    <submittedName>
        <fullName evidence="1">884_t:CDS:1</fullName>
    </submittedName>
</protein>
<keyword evidence="2" id="KW-1185">Reference proteome</keyword>
<dbReference type="EMBL" id="CAJVPW010000162">
    <property type="protein sequence ID" value="CAG8445317.1"/>
    <property type="molecule type" value="Genomic_DNA"/>
</dbReference>
<evidence type="ECO:0000313" key="2">
    <source>
        <dbReference type="Proteomes" id="UP000789366"/>
    </source>
</evidence>
<accession>A0ACA9K0L9</accession>
<gene>
    <name evidence="1" type="ORF">SPELUC_LOCUS462</name>
</gene>
<comment type="caution">
    <text evidence="1">The sequence shown here is derived from an EMBL/GenBank/DDBJ whole genome shotgun (WGS) entry which is preliminary data.</text>
</comment>
<dbReference type="Proteomes" id="UP000789366">
    <property type="component" value="Unassembled WGS sequence"/>
</dbReference>
<proteinExistence type="predicted"/>
<name>A0ACA9K0L9_9GLOM</name>
<organism evidence="1 2">
    <name type="scientific">Cetraspora pellucida</name>
    <dbReference type="NCBI Taxonomy" id="1433469"/>
    <lineage>
        <taxon>Eukaryota</taxon>
        <taxon>Fungi</taxon>
        <taxon>Fungi incertae sedis</taxon>
        <taxon>Mucoromycota</taxon>
        <taxon>Glomeromycotina</taxon>
        <taxon>Glomeromycetes</taxon>
        <taxon>Diversisporales</taxon>
        <taxon>Gigasporaceae</taxon>
        <taxon>Cetraspora</taxon>
    </lineage>
</organism>
<reference evidence="1" key="1">
    <citation type="submission" date="2021-06" db="EMBL/GenBank/DDBJ databases">
        <authorList>
            <person name="Kallberg Y."/>
            <person name="Tangrot J."/>
            <person name="Rosling A."/>
        </authorList>
    </citation>
    <scope>NUCLEOTIDE SEQUENCE</scope>
    <source>
        <strain evidence="1">28 12/20/2015</strain>
    </source>
</reference>
<sequence>MDDEDLYSTENNSETETAPSMSTTSSVSTAPSASSANSLVRKKRRTAYMTLPNNTDTKSRSNRSHTTFFFRSDSKNSSIAYCKVCKVNLAGTRKAAYPYIRNGGNTTNLINHLRDKHGITKDNYLGFLDEHNEPRHDQTKITEYAKAAAPCSLKRQELITQMLTSFIVNFVQPLYILQNPSFRDLLLTCEPGYRIPCNKTMKAMIYDSFINNVIAIHLTTDLWTAKSRHGYLGVKATWLTSNFEFHEALLSCNHLPHPHSGEVISSELFQVISDWNLTNIIFTIVTDNGANMVKGIQLLNEQYLSQVKRQPCVAHTLQLLVLQGLKQCKEIHCRVKCLQTYFRLPKQAQRLREAQKNSGQLSDDCDNCNPLDVLTDVKTRWNSVYYAWKRVLELHTSMKHVSTTLLTKSDRISQLEGEKLDRLCLYFEERGFLQDAVKLLSPFEKITRRICGAKYCTLSLIHPYIELLKKSFAPKYEKGESYDAYLNLIYGPQCENSNEEESDSSISDIDDILSGGSRQHWQYAHRQFRQRMRMTKGRGRGKGKKRINSGRKDRKEINIDDFNHVEYLPVANTTGILQKVRAAIYLSLEELWPTPSDLVRIATLLDPRFKDFKWDDTFEEKEKAYELLQTLYDSMKGDFQTIIVNTQQTSTYDCSDDDDFFQALEKKVFGMFRPEEP</sequence>